<name>A0AAW8NRU3_9GAMM</name>
<proteinExistence type="predicted"/>
<reference evidence="1" key="2">
    <citation type="submission" date="2022-11" db="EMBL/GenBank/DDBJ databases">
        <title>Prophages regulate Shewanella fidelis motility and biofilm formation: implications for gut colonization dynamics in Ciona robusta.</title>
        <authorList>
            <person name="Natarajan O."/>
            <person name="Gibboney S.L."/>
            <person name="Young M.N."/>
            <person name="Lim S.J."/>
            <person name="Pluta N."/>
            <person name="Atkinson C.G.F."/>
            <person name="Leigh B.A."/>
            <person name="Liberti A."/>
            <person name="Kees E."/>
            <person name="Breitbart M."/>
            <person name="Gralnick J."/>
            <person name="Dishaw L.J."/>
        </authorList>
    </citation>
    <scope>NUCLEOTIDE SEQUENCE</scope>
    <source>
        <strain evidence="1">3313</strain>
    </source>
</reference>
<gene>
    <name evidence="1" type="ORF">OS133_15965</name>
    <name evidence="2" type="ORF">OS134_03825</name>
</gene>
<keyword evidence="4" id="KW-1185">Reference proteome</keyword>
<evidence type="ECO:0000313" key="2">
    <source>
        <dbReference type="EMBL" id="MDW4823202.1"/>
    </source>
</evidence>
<organism evidence="1 3">
    <name type="scientific">Shewanella fidelis</name>
    <dbReference type="NCBI Taxonomy" id="173509"/>
    <lineage>
        <taxon>Bacteria</taxon>
        <taxon>Pseudomonadati</taxon>
        <taxon>Pseudomonadota</taxon>
        <taxon>Gammaproteobacteria</taxon>
        <taxon>Alteromonadales</taxon>
        <taxon>Shewanellaceae</taxon>
        <taxon>Shewanella</taxon>
    </lineage>
</organism>
<dbReference type="RefSeq" id="WP_310655410.1">
    <property type="nucleotide sequence ID" value="NZ_JAPMLA010000002.1"/>
</dbReference>
<comment type="caution">
    <text evidence="1">The sequence shown here is derived from an EMBL/GenBank/DDBJ whole genome shotgun (WGS) entry which is preliminary data.</text>
</comment>
<dbReference type="Proteomes" id="UP001259340">
    <property type="component" value="Unassembled WGS sequence"/>
</dbReference>
<reference evidence="2 4" key="1">
    <citation type="journal article" date="2022" name="bioRxiv">
        <title>Prophages regulate Shewanella fidelis 3313 motility and biofilm formation: implications for gut colonization dynamics in Ciona robusta.</title>
        <authorList>
            <person name="Natarajan O."/>
            <person name="Gibboney S.L."/>
            <person name="Young M.N."/>
            <person name="Lim S.J."/>
            <person name="Pluta N."/>
            <person name="Atkinson C.G."/>
            <person name="Leigh B.A."/>
            <person name="Liberti A."/>
            <person name="Kees E.D."/>
            <person name="Breitbart M."/>
            <person name="Gralnick J.A."/>
            <person name="Dishaw L.J."/>
        </authorList>
    </citation>
    <scope>NUCLEOTIDE SEQUENCE [LARGE SCALE GENOMIC DNA]</scope>
    <source>
        <strain evidence="2 4">JG4066</strain>
    </source>
</reference>
<evidence type="ECO:0000313" key="4">
    <source>
        <dbReference type="Proteomes" id="UP001271263"/>
    </source>
</evidence>
<dbReference type="EMBL" id="JAPMLD010000001">
    <property type="protein sequence ID" value="MDW4823202.1"/>
    <property type="molecule type" value="Genomic_DNA"/>
</dbReference>
<protein>
    <recommendedName>
        <fullName evidence="5">Lipoprotein</fullName>
    </recommendedName>
</protein>
<evidence type="ECO:0000313" key="1">
    <source>
        <dbReference type="EMBL" id="MDR8525120.1"/>
    </source>
</evidence>
<accession>A0AAW8NRU3</accession>
<dbReference type="EMBL" id="JAPMLE010000001">
    <property type="protein sequence ID" value="MDR8525120.1"/>
    <property type="molecule type" value="Genomic_DNA"/>
</dbReference>
<dbReference type="Proteomes" id="UP001271263">
    <property type="component" value="Unassembled WGS sequence"/>
</dbReference>
<evidence type="ECO:0008006" key="5">
    <source>
        <dbReference type="Google" id="ProtNLM"/>
    </source>
</evidence>
<sequence>MKTKFKIITISLLCLNISGCEYIDNILHPDDDEEVIVDDKFRDAAQQLGLSDAIITRLCTATDKISVKCISQLNDETNQQEVRVEYSFERVLHKNDYAKSYATSRVTFNLPADSAIANISFENSREVEFNEGYEYSIEEPEGFANANLVDANNKAIASLDNLTETSRVSSSKLSTTATASLSNSDYPLTEAQDLVNAADTILFPELMITVTSSSVTEPTDASFEVFTTGHSAILSNYSATFATAIEQSWF</sequence>
<evidence type="ECO:0000313" key="3">
    <source>
        <dbReference type="Proteomes" id="UP001259340"/>
    </source>
</evidence>
<dbReference type="AlphaFoldDB" id="A0AAW8NRU3"/>